<dbReference type="InterPro" id="IPR023696">
    <property type="entry name" value="Ureohydrolase_dom_sf"/>
</dbReference>
<dbReference type="RefSeq" id="WP_003894785.1">
    <property type="nucleotide sequence ID" value="NZ_CP027541.1"/>
</dbReference>
<reference evidence="4" key="2">
    <citation type="submission" date="2018-03" db="EMBL/GenBank/DDBJ databases">
        <authorList>
            <person name="Derbyshire K."/>
            <person name="Gray T.A."/>
            <person name="Champion M."/>
        </authorList>
    </citation>
    <scope>NUCLEOTIDE SEQUENCE [LARGE SCALE GENOMIC DNA]</scope>
    <source>
        <strain evidence="4">MKD8</strain>
    </source>
</reference>
<dbReference type="InterPro" id="IPR000286">
    <property type="entry name" value="HDACs"/>
</dbReference>
<evidence type="ECO:0000313" key="4">
    <source>
        <dbReference type="Proteomes" id="UP000011200"/>
    </source>
</evidence>
<protein>
    <submittedName>
        <fullName evidence="3">Histone deacetylase superfamily protein</fullName>
    </submittedName>
</protein>
<dbReference type="EMBL" id="CP027541">
    <property type="protein sequence ID" value="AWT54317.1"/>
    <property type="molecule type" value="Genomic_DNA"/>
</dbReference>
<dbReference type="GO" id="GO:0005737">
    <property type="term" value="C:cytoplasm"/>
    <property type="evidence" value="ECO:0007669"/>
    <property type="project" value="TreeGrafter"/>
</dbReference>
<dbReference type="InterPro" id="IPR037138">
    <property type="entry name" value="His_deacetylse_dom_sf"/>
</dbReference>
<dbReference type="Proteomes" id="UP000011200">
    <property type="component" value="Chromosome"/>
</dbReference>
<feature type="domain" description="Histone deacetylase" evidence="2">
    <location>
        <begin position="45"/>
        <end position="324"/>
    </location>
</feature>
<sequence length="369" mass="38997">MSAQRRTGYIWHERYAWHDTGTHVGIFPAGGFNQPHMTFESAESKSRMAGLVEVSGMIDELIRIAPRTASREDLLRVHDAAYIDRIERESADRGGDGGDGFTPFGPGSYDIARLAAGGTIAAAEAVLTGAADNAYALVRPPGHHARRDTGMGFCIFSNVCVAIEYARAHLGVQRVAIVDYDVHHGNGAESIYWDDSDVLTISLHQDRLFPQDTGAVTDTGASGTNINVPLHAGSGNGAYLAAIERVAVPAVTAFAPDIIFVSSGFDPSPVDPLGCMTVTSGGFKDMAALLVTLAEDVCGGKIVFSHEGGYSPVHVPFCGLAVLEALTGHETGVVDPFGESFDASPAHLLQPWQDAVIAQAALIAEALRL</sequence>
<dbReference type="CDD" id="cd09996">
    <property type="entry name" value="HDAC_classII_1"/>
    <property type="match status" value="1"/>
</dbReference>
<dbReference type="PRINTS" id="PR01270">
    <property type="entry name" value="HDASUPER"/>
</dbReference>
<accession>A0A2U9PRC0</accession>
<dbReference type="PANTHER" id="PTHR10625:SF31">
    <property type="entry name" value="HISTONE DEACETYLASE DOMAIN-CONTAINING PROTEIN"/>
    <property type="match status" value="1"/>
</dbReference>
<organism evidence="3 4">
    <name type="scientific">Mycolicibacterium smegmatis (strain MKD8)</name>
    <name type="common">Mycobacterium smegmatis</name>
    <dbReference type="NCBI Taxonomy" id="1214915"/>
    <lineage>
        <taxon>Bacteria</taxon>
        <taxon>Bacillati</taxon>
        <taxon>Actinomycetota</taxon>
        <taxon>Actinomycetes</taxon>
        <taxon>Mycobacteriales</taxon>
        <taxon>Mycobacteriaceae</taxon>
        <taxon>Mycolicibacterium</taxon>
    </lineage>
</organism>
<dbReference type="GO" id="GO:0040029">
    <property type="term" value="P:epigenetic regulation of gene expression"/>
    <property type="evidence" value="ECO:0007669"/>
    <property type="project" value="TreeGrafter"/>
</dbReference>
<reference evidence="3 4" key="1">
    <citation type="journal article" date="2013" name="Genome Announc.">
        <title>Draft genome sequence of MKD8, a conjugal recipient Mycobacterium smegmatis strain.</title>
        <authorList>
            <person name="Gray T.A."/>
            <person name="Palumbo M.J."/>
            <person name="Derbyshire K.M."/>
        </authorList>
    </citation>
    <scope>NUCLEOTIDE SEQUENCE [LARGE SCALE GENOMIC DNA]</scope>
    <source>
        <strain evidence="3 4">MKD8</strain>
    </source>
</reference>
<gene>
    <name evidence="3" type="ORF">D806_033450</name>
</gene>
<dbReference type="PANTHER" id="PTHR10625">
    <property type="entry name" value="HISTONE DEACETYLASE HDAC1-RELATED"/>
    <property type="match status" value="1"/>
</dbReference>
<evidence type="ECO:0000313" key="3">
    <source>
        <dbReference type="EMBL" id="AWT54317.1"/>
    </source>
</evidence>
<dbReference type="GO" id="GO:0004407">
    <property type="term" value="F:histone deacetylase activity"/>
    <property type="evidence" value="ECO:0007669"/>
    <property type="project" value="TreeGrafter"/>
</dbReference>
<proteinExistence type="inferred from homology"/>
<comment type="similarity">
    <text evidence="1">Belongs to the histone deacetylase family.</text>
</comment>
<evidence type="ECO:0000256" key="1">
    <source>
        <dbReference type="ARBA" id="ARBA00005947"/>
    </source>
</evidence>
<dbReference type="InterPro" id="IPR023801">
    <property type="entry name" value="His_deacetylse_dom"/>
</dbReference>
<name>A0A2U9PRC0_MYCSE</name>
<dbReference type="SUPFAM" id="SSF52768">
    <property type="entry name" value="Arginase/deacetylase"/>
    <property type="match status" value="1"/>
</dbReference>
<dbReference type="Pfam" id="PF00850">
    <property type="entry name" value="Hist_deacetyl"/>
    <property type="match status" value="1"/>
</dbReference>
<evidence type="ECO:0000259" key="2">
    <source>
        <dbReference type="Pfam" id="PF00850"/>
    </source>
</evidence>
<dbReference type="AlphaFoldDB" id="A0A2U9PRC0"/>
<dbReference type="Gene3D" id="3.40.800.20">
    <property type="entry name" value="Histone deacetylase domain"/>
    <property type="match status" value="1"/>
</dbReference>